<proteinExistence type="inferred from homology"/>
<comment type="subcellular location">
    <subcellularLocation>
        <location evidence="1">Membrane</location>
        <topology evidence="1">Multi-pass membrane protein</topology>
    </subcellularLocation>
</comment>
<reference evidence="7 8" key="1">
    <citation type="submission" date="2014-06" db="EMBL/GenBank/DDBJ databases">
        <authorList>
            <person name="Swart Estienne"/>
        </authorList>
    </citation>
    <scope>NUCLEOTIDE SEQUENCE [LARGE SCALE GENOMIC DNA]</scope>
    <source>
        <strain evidence="7 8">130c</strain>
    </source>
</reference>
<dbReference type="EMBL" id="CCKQ01019286">
    <property type="protein sequence ID" value="CDW91307.1"/>
    <property type="molecule type" value="Genomic_DNA"/>
</dbReference>
<dbReference type="InParanoid" id="A0A078BDQ2"/>
<feature type="repeat" description="Solcar" evidence="5">
    <location>
        <begin position="115"/>
        <end position="204"/>
    </location>
</feature>
<comment type="similarity">
    <text evidence="6">Belongs to the mitochondrial carrier (TC 2.A.29) family.</text>
</comment>
<evidence type="ECO:0000313" key="7">
    <source>
        <dbReference type="EMBL" id="CDW91307.1"/>
    </source>
</evidence>
<name>A0A078BDQ2_STYLE</name>
<dbReference type="InterPro" id="IPR018108">
    <property type="entry name" value="MCP_transmembrane"/>
</dbReference>
<dbReference type="PANTHER" id="PTHR24089">
    <property type="entry name" value="SOLUTE CARRIER FAMILY 25"/>
    <property type="match status" value="1"/>
</dbReference>
<dbReference type="PROSITE" id="PS50920">
    <property type="entry name" value="SOLCAR"/>
    <property type="match status" value="1"/>
</dbReference>
<accession>A0A078BDQ2</accession>
<dbReference type="AlphaFoldDB" id="A0A078BDQ2"/>
<evidence type="ECO:0008006" key="9">
    <source>
        <dbReference type="Google" id="ProtNLM"/>
    </source>
</evidence>
<dbReference type="OrthoDB" id="14252at2759"/>
<dbReference type="GO" id="GO:0016020">
    <property type="term" value="C:membrane"/>
    <property type="evidence" value="ECO:0007669"/>
    <property type="project" value="UniProtKB-SubCell"/>
</dbReference>
<evidence type="ECO:0000256" key="3">
    <source>
        <dbReference type="ARBA" id="ARBA00022737"/>
    </source>
</evidence>
<evidence type="ECO:0000256" key="2">
    <source>
        <dbReference type="ARBA" id="ARBA00022692"/>
    </source>
</evidence>
<organism evidence="7 8">
    <name type="scientific">Stylonychia lemnae</name>
    <name type="common">Ciliate</name>
    <dbReference type="NCBI Taxonomy" id="5949"/>
    <lineage>
        <taxon>Eukaryota</taxon>
        <taxon>Sar</taxon>
        <taxon>Alveolata</taxon>
        <taxon>Ciliophora</taxon>
        <taxon>Intramacronucleata</taxon>
        <taxon>Spirotrichea</taxon>
        <taxon>Stichotrichia</taxon>
        <taxon>Sporadotrichida</taxon>
        <taxon>Oxytrichidae</taxon>
        <taxon>Stylonychinae</taxon>
        <taxon>Stylonychia</taxon>
    </lineage>
</organism>
<dbReference type="Pfam" id="PF00153">
    <property type="entry name" value="Mito_carr"/>
    <property type="match status" value="2"/>
</dbReference>
<sequence length="303" mass="34342">MTNHRAILAKKDETQAIQRSNQSIVDLASGCMSGFSTLIIGHPLEERAWYNFVETNTKNLSERRSKNNQLQLQPLGFYKGLGPPLLNAPISYSISFGSFEYAKSLLNVSNQTKDQSFLDFFYCGAFSGIVDSLFSTPIDLVKMRLQVQVDNKSNSYYKGPIDCLQKIVKDCGMRGLYRGLLSNIIRQIPLCGTSFGVYFQMKKNLAYYQSCDVNQLGIFSKMISGFTSGLLCWVQRHVQFKNFNKFIPDGGIVKCAQHIYRNEGGMRAFWRGFSACSVRSSLNGSISYLVYEFFQSQFRPFVN</sequence>
<dbReference type="SUPFAM" id="SSF103506">
    <property type="entry name" value="Mitochondrial carrier"/>
    <property type="match status" value="1"/>
</dbReference>
<evidence type="ECO:0000256" key="6">
    <source>
        <dbReference type="RuleBase" id="RU000488"/>
    </source>
</evidence>
<keyword evidence="2 5" id="KW-0812">Transmembrane</keyword>
<dbReference type="OMA" id="TILQCEM"/>
<protein>
    <recommendedName>
        <fullName evidence="9">Mitochondrial carrier protein</fullName>
    </recommendedName>
</protein>
<dbReference type="Proteomes" id="UP000039865">
    <property type="component" value="Unassembled WGS sequence"/>
</dbReference>
<evidence type="ECO:0000313" key="8">
    <source>
        <dbReference type="Proteomes" id="UP000039865"/>
    </source>
</evidence>
<keyword evidence="3" id="KW-0677">Repeat</keyword>
<keyword evidence="6" id="KW-0813">Transport</keyword>
<evidence type="ECO:0000256" key="1">
    <source>
        <dbReference type="ARBA" id="ARBA00004141"/>
    </source>
</evidence>
<evidence type="ECO:0000256" key="5">
    <source>
        <dbReference type="PROSITE-ProRule" id="PRU00282"/>
    </source>
</evidence>
<dbReference type="InterPro" id="IPR023395">
    <property type="entry name" value="MCP_dom_sf"/>
</dbReference>
<keyword evidence="8" id="KW-1185">Reference proteome</keyword>
<evidence type="ECO:0000256" key="4">
    <source>
        <dbReference type="ARBA" id="ARBA00023136"/>
    </source>
</evidence>
<keyword evidence="4 5" id="KW-0472">Membrane</keyword>
<dbReference type="Gene3D" id="1.50.40.10">
    <property type="entry name" value="Mitochondrial carrier domain"/>
    <property type="match status" value="1"/>
</dbReference>
<gene>
    <name evidence="7" type="primary">Contig17321.g18440</name>
    <name evidence="7" type="ORF">STYLEM_20461</name>
</gene>